<gene>
    <name evidence="6" type="ORF">METZ01_LOCUS386755</name>
</gene>
<evidence type="ECO:0000313" key="6">
    <source>
        <dbReference type="EMBL" id="SVD33901.1"/>
    </source>
</evidence>
<keyword evidence="2" id="KW-0547">Nucleotide-binding</keyword>
<reference evidence="6" key="1">
    <citation type="submission" date="2018-05" db="EMBL/GenBank/DDBJ databases">
        <authorList>
            <person name="Lanie J.A."/>
            <person name="Ng W.-L."/>
            <person name="Kazmierczak K.M."/>
            <person name="Andrzejewski T.M."/>
            <person name="Davidsen T.M."/>
            <person name="Wayne K.J."/>
            <person name="Tettelin H."/>
            <person name="Glass J.I."/>
            <person name="Rusch D."/>
            <person name="Podicherti R."/>
            <person name="Tsui H.-C.T."/>
            <person name="Winkler M.E."/>
        </authorList>
    </citation>
    <scope>NUCLEOTIDE SEQUENCE</scope>
</reference>
<dbReference type="EMBL" id="UINC01144413">
    <property type="protein sequence ID" value="SVD33901.1"/>
    <property type="molecule type" value="Genomic_DNA"/>
</dbReference>
<evidence type="ECO:0000256" key="4">
    <source>
        <dbReference type="ARBA" id="ARBA00022917"/>
    </source>
</evidence>
<dbReference type="NCBIfam" id="NF004012">
    <property type="entry name" value="PRK05477.1-2"/>
    <property type="match status" value="1"/>
</dbReference>
<evidence type="ECO:0000256" key="2">
    <source>
        <dbReference type="ARBA" id="ARBA00022741"/>
    </source>
</evidence>
<dbReference type="InterPro" id="IPR004413">
    <property type="entry name" value="GatB"/>
</dbReference>
<dbReference type="PROSITE" id="PS01234">
    <property type="entry name" value="GATB"/>
    <property type="match status" value="1"/>
</dbReference>
<feature type="domain" description="Aspartyl/Glutamyl-tRNA(Gln) amidotransferase subunit B/E catalytic" evidence="5">
    <location>
        <begin position="6"/>
        <end position="269"/>
    </location>
</feature>
<dbReference type="InterPro" id="IPR017959">
    <property type="entry name" value="Asn/Gln-tRNA_amidoTrfase_suB/E"/>
</dbReference>
<dbReference type="GO" id="GO:0006412">
    <property type="term" value="P:translation"/>
    <property type="evidence" value="ECO:0007669"/>
    <property type="project" value="UniProtKB-KW"/>
</dbReference>
<dbReference type="GO" id="GO:0050567">
    <property type="term" value="F:glutaminyl-tRNA synthase (glutamine-hydrolyzing) activity"/>
    <property type="evidence" value="ECO:0007669"/>
    <property type="project" value="TreeGrafter"/>
</dbReference>
<evidence type="ECO:0000259" key="5">
    <source>
        <dbReference type="Pfam" id="PF02934"/>
    </source>
</evidence>
<keyword evidence="3" id="KW-0067">ATP-binding</keyword>
<feature type="non-terminal residue" evidence="6">
    <location>
        <position position="269"/>
    </location>
</feature>
<keyword evidence="4" id="KW-0648">Protein biosynthesis</keyword>
<dbReference type="AlphaFoldDB" id="A0A382UJM9"/>
<dbReference type="Pfam" id="PF02934">
    <property type="entry name" value="GatB_N"/>
    <property type="match status" value="1"/>
</dbReference>
<dbReference type="InterPro" id="IPR006075">
    <property type="entry name" value="Asn/Gln-tRNA_Trfase_suB/E_cat"/>
</dbReference>
<dbReference type="GO" id="GO:0005524">
    <property type="term" value="F:ATP binding"/>
    <property type="evidence" value="ECO:0007669"/>
    <property type="project" value="UniProtKB-KW"/>
</dbReference>
<sequence>MEYEAVIGLETHVQLKTRTKMWCGCANEFGAEPNSNVCPVCLGFPGVLPVANAEALRLTALAGFLLNCEVTGFAKWDRKSYFYPDNPKNYQITQLDFPSTIGGRVDFELNGDLSQVCITRAHLEEDVGKSFHFGDCSGLDFNRAGVPLLEIVSEPDINSAEMAYEYLNALKRILEYGGVSDCNMEKGQVRCDVNVSVRPVGEIELGAKIEIKNMNSFSGVRRALQHEIPRQIDVIQNGGTLVQETRRWNDDAGITDSMRTKEDAHDYRY</sequence>
<evidence type="ECO:0000256" key="3">
    <source>
        <dbReference type="ARBA" id="ARBA00022840"/>
    </source>
</evidence>
<evidence type="ECO:0000256" key="1">
    <source>
        <dbReference type="ARBA" id="ARBA00022598"/>
    </source>
</evidence>
<organism evidence="6">
    <name type="scientific">marine metagenome</name>
    <dbReference type="NCBI Taxonomy" id="408172"/>
    <lineage>
        <taxon>unclassified sequences</taxon>
        <taxon>metagenomes</taxon>
        <taxon>ecological metagenomes</taxon>
    </lineage>
</organism>
<dbReference type="PANTHER" id="PTHR11659:SF0">
    <property type="entry name" value="GLUTAMYL-TRNA(GLN) AMIDOTRANSFERASE SUBUNIT B, MITOCHONDRIAL"/>
    <property type="match status" value="1"/>
</dbReference>
<keyword evidence="1" id="KW-0436">Ligase</keyword>
<dbReference type="NCBIfam" id="TIGR00133">
    <property type="entry name" value="gatB"/>
    <property type="match status" value="1"/>
</dbReference>
<dbReference type="InterPro" id="IPR017958">
    <property type="entry name" value="Gln-tRNA_amidoTrfase_suB_CS"/>
</dbReference>
<dbReference type="SUPFAM" id="SSF55931">
    <property type="entry name" value="Glutamine synthetase/guanido kinase"/>
    <property type="match status" value="1"/>
</dbReference>
<dbReference type="InterPro" id="IPR014746">
    <property type="entry name" value="Gln_synth/guanido_kin_cat_dom"/>
</dbReference>
<dbReference type="PANTHER" id="PTHR11659">
    <property type="entry name" value="GLUTAMYL-TRNA GLN AMIDOTRANSFERASE SUBUNIT B MITOCHONDRIAL AND PROKARYOTIC PET112-RELATED"/>
    <property type="match status" value="1"/>
</dbReference>
<name>A0A382UJM9_9ZZZZ</name>
<dbReference type="GO" id="GO:0070681">
    <property type="term" value="P:glutaminyl-tRNAGln biosynthesis via transamidation"/>
    <property type="evidence" value="ECO:0007669"/>
    <property type="project" value="TreeGrafter"/>
</dbReference>
<proteinExistence type="predicted"/>
<accession>A0A382UJM9</accession>
<protein>
    <recommendedName>
        <fullName evidence="5">Aspartyl/Glutamyl-tRNA(Gln) amidotransferase subunit B/E catalytic domain-containing protein</fullName>
    </recommendedName>
</protein>